<evidence type="ECO:0000313" key="2">
    <source>
        <dbReference type="Proteomes" id="UP000179270"/>
    </source>
</evidence>
<dbReference type="STRING" id="1802055.A3A74_04935"/>
<name>A0A1F7IFE9_9BACT</name>
<dbReference type="Proteomes" id="UP000179270">
    <property type="component" value="Unassembled WGS sequence"/>
</dbReference>
<evidence type="ECO:0000313" key="1">
    <source>
        <dbReference type="EMBL" id="OGK42087.1"/>
    </source>
</evidence>
<proteinExistence type="predicted"/>
<protein>
    <submittedName>
        <fullName evidence="1">Uncharacterized protein</fullName>
    </submittedName>
</protein>
<organism evidence="1 2">
    <name type="scientific">Candidatus Roizmanbacteria bacterium RIFCSPLOWO2_01_FULL_35_13</name>
    <dbReference type="NCBI Taxonomy" id="1802055"/>
    <lineage>
        <taxon>Bacteria</taxon>
        <taxon>Candidatus Roizmaniibacteriota</taxon>
    </lineage>
</organism>
<comment type="caution">
    <text evidence="1">The sequence shown here is derived from an EMBL/GenBank/DDBJ whole genome shotgun (WGS) entry which is preliminary data.</text>
</comment>
<reference evidence="1 2" key="1">
    <citation type="journal article" date="2016" name="Nat. Commun.">
        <title>Thousands of microbial genomes shed light on interconnected biogeochemical processes in an aquifer system.</title>
        <authorList>
            <person name="Anantharaman K."/>
            <person name="Brown C.T."/>
            <person name="Hug L.A."/>
            <person name="Sharon I."/>
            <person name="Castelle C.J."/>
            <person name="Probst A.J."/>
            <person name="Thomas B.C."/>
            <person name="Singh A."/>
            <person name="Wilkins M.J."/>
            <person name="Karaoz U."/>
            <person name="Brodie E.L."/>
            <person name="Williams K.H."/>
            <person name="Hubbard S.S."/>
            <person name="Banfield J.F."/>
        </authorList>
    </citation>
    <scope>NUCLEOTIDE SEQUENCE [LARGE SCALE GENOMIC DNA]</scope>
</reference>
<dbReference type="EMBL" id="MGAF01000011">
    <property type="protein sequence ID" value="OGK42087.1"/>
    <property type="molecule type" value="Genomic_DNA"/>
</dbReference>
<gene>
    <name evidence="1" type="ORF">A3A74_04935</name>
</gene>
<dbReference type="AlphaFoldDB" id="A0A1F7IFE9"/>
<sequence>MKRNKLNLKKEIKELKKSIFMKCLDCACFQPKEIINCEISRCPLWEFRPKEAKGLYTLIKELKEKKDEYFEARK</sequence>
<accession>A0A1F7IFE9</accession>